<evidence type="ECO:0000256" key="1">
    <source>
        <dbReference type="ARBA" id="ARBA00004651"/>
    </source>
</evidence>
<dbReference type="GO" id="GO:0042910">
    <property type="term" value="F:xenobiotic transmembrane transporter activity"/>
    <property type="evidence" value="ECO:0007669"/>
    <property type="project" value="InterPro"/>
</dbReference>
<dbReference type="EMBL" id="CP031699">
    <property type="protein sequence ID" value="QEY25001.1"/>
    <property type="molecule type" value="Genomic_DNA"/>
</dbReference>
<feature type="transmembrane region" description="Helical" evidence="8">
    <location>
        <begin position="94"/>
        <end position="115"/>
    </location>
</feature>
<dbReference type="InterPro" id="IPR004812">
    <property type="entry name" value="Efflux_drug-R_Bcr/CmlA"/>
</dbReference>
<feature type="domain" description="Major facilitator superfamily (MFS) profile" evidence="9">
    <location>
        <begin position="1"/>
        <end position="376"/>
    </location>
</feature>
<feature type="transmembrane region" description="Helical" evidence="8">
    <location>
        <begin position="70"/>
        <end position="88"/>
    </location>
</feature>
<evidence type="ECO:0000259" key="9">
    <source>
        <dbReference type="PROSITE" id="PS50850"/>
    </source>
</evidence>
<evidence type="ECO:0000256" key="7">
    <source>
        <dbReference type="ARBA" id="ARBA00023136"/>
    </source>
</evidence>
<name>A0A5P3MW62_NEIAN</name>
<dbReference type="PANTHER" id="PTHR23502">
    <property type="entry name" value="MAJOR FACILITATOR SUPERFAMILY"/>
    <property type="match status" value="1"/>
</dbReference>
<dbReference type="InterPro" id="IPR011701">
    <property type="entry name" value="MFS"/>
</dbReference>
<dbReference type="InterPro" id="IPR036259">
    <property type="entry name" value="MFS_trans_sf"/>
</dbReference>
<reference evidence="10 11" key="1">
    <citation type="submission" date="2018-08" db="EMBL/GenBank/DDBJ databases">
        <title>Neisseria animalis ATCC 49930 complete genome.</title>
        <authorList>
            <person name="Veseli I.A."/>
            <person name="Mascarenhas dos Santos A.C."/>
            <person name="Buttler R."/>
            <person name="Pombert J.-F."/>
        </authorList>
    </citation>
    <scope>NUCLEOTIDE SEQUENCE [LARGE SCALE GENOMIC DNA]</scope>
    <source>
        <strain evidence="10 11">ATCC 49930</strain>
    </source>
</reference>
<proteinExistence type="inferred from homology"/>
<feature type="transmembrane region" description="Helical" evidence="8">
    <location>
        <begin position="41"/>
        <end position="58"/>
    </location>
</feature>
<feature type="transmembrane region" description="Helical" evidence="8">
    <location>
        <begin position="155"/>
        <end position="177"/>
    </location>
</feature>
<dbReference type="InterPro" id="IPR020846">
    <property type="entry name" value="MFS_dom"/>
</dbReference>
<protein>
    <recommendedName>
        <fullName evidence="8">Bcr/CflA family efflux transporter</fullName>
    </recommendedName>
</protein>
<feature type="transmembrane region" description="Helical" evidence="8">
    <location>
        <begin position="294"/>
        <end position="318"/>
    </location>
</feature>
<dbReference type="GO" id="GO:0005886">
    <property type="term" value="C:plasma membrane"/>
    <property type="evidence" value="ECO:0007669"/>
    <property type="project" value="UniProtKB-SubCell"/>
</dbReference>
<dbReference type="Proteomes" id="UP000325536">
    <property type="component" value="Chromosome"/>
</dbReference>
<feature type="transmembrane region" description="Helical" evidence="8">
    <location>
        <begin position="325"/>
        <end position="347"/>
    </location>
</feature>
<dbReference type="OrthoDB" id="9793415at2"/>
<keyword evidence="6 8" id="KW-1133">Transmembrane helix</keyword>
<evidence type="ECO:0000313" key="11">
    <source>
        <dbReference type="Proteomes" id="UP000325536"/>
    </source>
</evidence>
<dbReference type="AlphaFoldDB" id="A0A5P3MW62"/>
<evidence type="ECO:0000256" key="4">
    <source>
        <dbReference type="ARBA" id="ARBA00022475"/>
    </source>
</evidence>
<dbReference type="CDD" id="cd17320">
    <property type="entry name" value="MFS_MdfA_MDR_like"/>
    <property type="match status" value="1"/>
</dbReference>
<dbReference type="NCBIfam" id="TIGR00710">
    <property type="entry name" value="efflux_Bcr_CflA"/>
    <property type="match status" value="1"/>
</dbReference>
<evidence type="ECO:0000256" key="2">
    <source>
        <dbReference type="ARBA" id="ARBA00006236"/>
    </source>
</evidence>
<comment type="caution">
    <text evidence="8">Lacks conserved residue(s) required for the propagation of feature annotation.</text>
</comment>
<dbReference type="GO" id="GO:1990961">
    <property type="term" value="P:xenobiotic detoxification by transmembrane export across the plasma membrane"/>
    <property type="evidence" value="ECO:0007669"/>
    <property type="project" value="InterPro"/>
</dbReference>
<evidence type="ECO:0000256" key="3">
    <source>
        <dbReference type="ARBA" id="ARBA00022448"/>
    </source>
</evidence>
<dbReference type="Gene3D" id="1.20.1720.10">
    <property type="entry name" value="Multidrug resistance protein D"/>
    <property type="match status" value="1"/>
</dbReference>
<organism evidence="10 11">
    <name type="scientific">Neisseria animalis</name>
    <dbReference type="NCBI Taxonomy" id="492"/>
    <lineage>
        <taxon>Bacteria</taxon>
        <taxon>Pseudomonadati</taxon>
        <taxon>Pseudomonadota</taxon>
        <taxon>Betaproteobacteria</taxon>
        <taxon>Neisseriales</taxon>
        <taxon>Neisseriaceae</taxon>
        <taxon>Neisseria</taxon>
    </lineage>
</organism>
<dbReference type="PANTHER" id="PTHR23502:SF132">
    <property type="entry name" value="POLYAMINE TRANSPORTER 2-RELATED"/>
    <property type="match status" value="1"/>
</dbReference>
<keyword evidence="11" id="KW-1185">Reference proteome</keyword>
<comment type="similarity">
    <text evidence="2 8">Belongs to the major facilitator superfamily. Bcr/CmlA family.</text>
</comment>
<evidence type="ECO:0000256" key="8">
    <source>
        <dbReference type="RuleBase" id="RU365088"/>
    </source>
</evidence>
<feature type="transmembrane region" description="Helical" evidence="8">
    <location>
        <begin position="353"/>
        <end position="375"/>
    </location>
</feature>
<keyword evidence="7 8" id="KW-0472">Membrane</keyword>
<evidence type="ECO:0000313" key="10">
    <source>
        <dbReference type="EMBL" id="QEY25001.1"/>
    </source>
</evidence>
<keyword evidence="3 8" id="KW-0813">Transport</keyword>
<feature type="transmembrane region" description="Helical" evidence="8">
    <location>
        <begin position="271"/>
        <end position="288"/>
    </location>
</feature>
<keyword evidence="4" id="KW-1003">Cell membrane</keyword>
<gene>
    <name evidence="10" type="ORF">D0T90_06055</name>
</gene>
<dbReference type="SUPFAM" id="SSF103473">
    <property type="entry name" value="MFS general substrate transporter"/>
    <property type="match status" value="1"/>
</dbReference>
<dbReference type="PROSITE" id="PS50850">
    <property type="entry name" value="MFS"/>
    <property type="match status" value="1"/>
</dbReference>
<keyword evidence="8" id="KW-0997">Cell inner membrane</keyword>
<feature type="transmembrane region" description="Helical" evidence="8">
    <location>
        <begin position="206"/>
        <end position="226"/>
    </location>
</feature>
<dbReference type="KEGG" id="naq:D0T90_06055"/>
<dbReference type="Pfam" id="PF07690">
    <property type="entry name" value="MFS_1"/>
    <property type="match status" value="1"/>
</dbReference>
<evidence type="ECO:0000256" key="5">
    <source>
        <dbReference type="ARBA" id="ARBA00022692"/>
    </source>
</evidence>
<accession>A0A5P3MW62</accession>
<sequence>MLLLSALSAFGPFVVDLYLPALPALPDLAAYFDSSTSMVQMTLTTGMIGLAVGQLLFGPLSDKYGRKIPLLVSLAVYIVSTVAIVFAPDMETLIALRFVQGFMAAGGVVVSRAVVADLYHGREMTRFFGLLMTVNGLAPIVSPVIGSAVLGFTDWWGMFVLLALIGAAAFAGSARLYESLPSEKRLATPLSHTFATLFKVVKNRTFILFVAVESFAFGGMFAYISASPFVFQEYYGLSSFMFSLCFAANGAALVVGSNLGGRLQNATATRSGVFGSLLMGLGVAAVLVTQGNVWLLEAGLFLMLLFIGLMLPALSALAMSAERRYAGSASALLGFLVFMVGAVVSPLVGIGNIFYATATVIVASKLLMLASYWAVRGKIAEEADETA</sequence>
<comment type="subcellular location">
    <subcellularLocation>
        <location evidence="8">Cell inner membrane</location>
        <topology evidence="8">Multi-pass membrane protein</topology>
    </subcellularLocation>
    <subcellularLocation>
        <location evidence="1">Cell membrane</location>
        <topology evidence="1">Multi-pass membrane protein</topology>
    </subcellularLocation>
</comment>
<feature type="transmembrane region" description="Helical" evidence="8">
    <location>
        <begin position="127"/>
        <end position="149"/>
    </location>
</feature>
<keyword evidence="5 8" id="KW-0812">Transmembrane</keyword>
<evidence type="ECO:0000256" key="6">
    <source>
        <dbReference type="ARBA" id="ARBA00022989"/>
    </source>
</evidence>
<feature type="transmembrane region" description="Helical" evidence="8">
    <location>
        <begin position="238"/>
        <end position="259"/>
    </location>
</feature>